<dbReference type="InterPro" id="IPR010994">
    <property type="entry name" value="RuvA_2-like"/>
</dbReference>
<dbReference type="GO" id="GO:0009294">
    <property type="term" value="P:DNA-mediated transformation"/>
    <property type="evidence" value="ECO:0007669"/>
    <property type="project" value="InterPro"/>
</dbReference>
<evidence type="ECO:0000259" key="2">
    <source>
        <dbReference type="Pfam" id="PF02481"/>
    </source>
</evidence>
<dbReference type="Proteomes" id="UP000267841">
    <property type="component" value="Unassembled WGS sequence"/>
</dbReference>
<sequence length="336" mass="37305">MEKVDLWLRLKLTKGLGDRTLAKLYRFFGDAERIVSANFDELKSLIGEKKANALVKGEYDREIFSRLLDTIERHSLKVMTIEDDTYPEHFRTLQDPPALLFLKGNLRELPLFGIVGTRKPTPYTLSFIEDLVKLGLSKGYGIVSGGAPGVDSKSHESAIENGGYTVCVLGYGILKARGSVFKRIEDAGGALLTEFLPHEPGSRHTFPRRNRLIAALSEFLVIPEAGKGSGSMITAGYAFEQGKRVYVHIGIGRSPNWEGCYQLLREGKATLIKDGFDLFGHSGGEGKNDLIDFLKVPRSLEDIRDFLKLSEGETLALLTKMEIEGKVKRMGAFYLS</sequence>
<dbReference type="AlphaFoldDB" id="A0A497XSM4"/>
<protein>
    <submittedName>
        <fullName evidence="3">DNA processing protein</fullName>
    </submittedName>
</protein>
<dbReference type="EMBL" id="RCCJ01000001">
    <property type="protein sequence ID" value="RLJ71304.1"/>
    <property type="molecule type" value="Genomic_DNA"/>
</dbReference>
<dbReference type="RefSeq" id="WP_121012493.1">
    <property type="nucleotide sequence ID" value="NZ_RCCJ01000001.1"/>
</dbReference>
<evidence type="ECO:0000256" key="1">
    <source>
        <dbReference type="ARBA" id="ARBA00006525"/>
    </source>
</evidence>
<evidence type="ECO:0000313" key="4">
    <source>
        <dbReference type="Proteomes" id="UP000267841"/>
    </source>
</evidence>
<dbReference type="SUPFAM" id="SSF102405">
    <property type="entry name" value="MCP/YpsA-like"/>
    <property type="match status" value="1"/>
</dbReference>
<dbReference type="PANTHER" id="PTHR43022:SF1">
    <property type="entry name" value="PROTEIN SMF"/>
    <property type="match status" value="1"/>
</dbReference>
<dbReference type="Gene3D" id="3.40.50.450">
    <property type="match status" value="1"/>
</dbReference>
<comment type="similarity">
    <text evidence="1">Belongs to the DprA/Smf family.</text>
</comment>
<dbReference type="PANTHER" id="PTHR43022">
    <property type="entry name" value="PROTEIN SMF"/>
    <property type="match status" value="1"/>
</dbReference>
<dbReference type="OrthoDB" id="9785707at2"/>
<evidence type="ECO:0000313" key="3">
    <source>
        <dbReference type="EMBL" id="RLJ71304.1"/>
    </source>
</evidence>
<name>A0A497XSM4_9AQUI</name>
<gene>
    <name evidence="3" type="ORF">BCF55_1603</name>
</gene>
<comment type="caution">
    <text evidence="3">The sequence shown here is derived from an EMBL/GenBank/DDBJ whole genome shotgun (WGS) entry which is preliminary data.</text>
</comment>
<reference evidence="3 4" key="1">
    <citation type="submission" date="2018-10" db="EMBL/GenBank/DDBJ databases">
        <title>Genomic Encyclopedia of Archaeal and Bacterial Type Strains, Phase II (KMG-II): from individual species to whole genera.</title>
        <authorList>
            <person name="Goeker M."/>
        </authorList>
    </citation>
    <scope>NUCLEOTIDE SEQUENCE [LARGE SCALE GENOMIC DNA]</scope>
    <source>
        <strain evidence="3 4">DSM 16510</strain>
    </source>
</reference>
<organism evidence="3 4">
    <name type="scientific">Hydrogenivirga caldilitoris</name>
    <dbReference type="NCBI Taxonomy" id="246264"/>
    <lineage>
        <taxon>Bacteria</taxon>
        <taxon>Pseudomonadati</taxon>
        <taxon>Aquificota</taxon>
        <taxon>Aquificia</taxon>
        <taxon>Aquificales</taxon>
        <taxon>Aquificaceae</taxon>
        <taxon>Hydrogenivirga</taxon>
    </lineage>
</organism>
<proteinExistence type="inferred from homology"/>
<dbReference type="InterPro" id="IPR057666">
    <property type="entry name" value="DrpA_SLOG"/>
</dbReference>
<dbReference type="NCBIfam" id="TIGR00732">
    <property type="entry name" value="dprA"/>
    <property type="match status" value="1"/>
</dbReference>
<keyword evidence="4" id="KW-1185">Reference proteome</keyword>
<dbReference type="Pfam" id="PF02481">
    <property type="entry name" value="DNA_processg_A"/>
    <property type="match status" value="1"/>
</dbReference>
<dbReference type="InterPro" id="IPR003488">
    <property type="entry name" value="DprA"/>
</dbReference>
<accession>A0A497XSM4</accession>
<feature type="domain" description="Smf/DprA SLOG" evidence="2">
    <location>
        <begin position="77"/>
        <end position="278"/>
    </location>
</feature>
<dbReference type="SUPFAM" id="SSF47781">
    <property type="entry name" value="RuvA domain 2-like"/>
    <property type="match status" value="1"/>
</dbReference>